<evidence type="ECO:0000256" key="14">
    <source>
        <dbReference type="SAM" id="MobiDB-lite"/>
    </source>
</evidence>
<evidence type="ECO:0000256" key="3">
    <source>
        <dbReference type="ARBA" id="ARBA00004569"/>
    </source>
</evidence>
<keyword evidence="9 13" id="KW-0560">Oxidoreductase</keyword>
<dbReference type="FunFam" id="1.10.520.10:FF:000005">
    <property type="entry name" value="Cytochrome c peroxidase"/>
    <property type="match status" value="1"/>
</dbReference>
<comment type="similarity">
    <text evidence="4">Belongs to the peroxidase family. Cytochrome c peroxidase subfamily.</text>
</comment>
<dbReference type="OrthoDB" id="2859658at2759"/>
<keyword evidence="11" id="KW-0496">Mitochondrion</keyword>
<dbReference type="InterPro" id="IPR002207">
    <property type="entry name" value="Peroxidase_I"/>
</dbReference>
<evidence type="ECO:0000259" key="15">
    <source>
        <dbReference type="PROSITE" id="PS50873"/>
    </source>
</evidence>
<dbReference type="SUPFAM" id="SSF48113">
    <property type="entry name" value="Heme-dependent peroxidases"/>
    <property type="match status" value="1"/>
</dbReference>
<evidence type="ECO:0000256" key="8">
    <source>
        <dbReference type="ARBA" id="ARBA00022946"/>
    </source>
</evidence>
<evidence type="ECO:0000256" key="7">
    <source>
        <dbReference type="ARBA" id="ARBA00022723"/>
    </source>
</evidence>
<feature type="region of interest" description="Disordered" evidence="14">
    <location>
        <begin position="91"/>
        <end position="136"/>
    </location>
</feature>
<keyword evidence="10" id="KW-0408">Iron</keyword>
<dbReference type="PANTHER" id="PTHR31356:SF58">
    <property type="entry name" value="CYTOCHROME C PEROXIDASE, MITOCHONDRIAL"/>
    <property type="match status" value="1"/>
</dbReference>
<feature type="compositionally biased region" description="Basic and acidic residues" evidence="14">
    <location>
        <begin position="95"/>
        <end position="135"/>
    </location>
</feature>
<keyword evidence="6" id="KW-0349">Heme</keyword>
<dbReference type="GO" id="GO:0046872">
    <property type="term" value="F:metal ion binding"/>
    <property type="evidence" value="ECO:0007669"/>
    <property type="project" value="UniProtKB-UniRule"/>
</dbReference>
<evidence type="ECO:0000256" key="6">
    <source>
        <dbReference type="ARBA" id="ARBA00022617"/>
    </source>
</evidence>
<organism evidence="16 17">
    <name type="scientific">Mucor plumbeus</name>
    <dbReference type="NCBI Taxonomy" id="97098"/>
    <lineage>
        <taxon>Eukaryota</taxon>
        <taxon>Fungi</taxon>
        <taxon>Fungi incertae sedis</taxon>
        <taxon>Mucoromycota</taxon>
        <taxon>Mucoromycotina</taxon>
        <taxon>Mucoromycetes</taxon>
        <taxon>Mucorales</taxon>
        <taxon>Mucorineae</taxon>
        <taxon>Mucoraceae</taxon>
        <taxon>Mucor</taxon>
    </lineage>
</organism>
<evidence type="ECO:0000256" key="13">
    <source>
        <dbReference type="RuleBase" id="RU363051"/>
    </source>
</evidence>
<accession>A0A8H7UN79</accession>
<dbReference type="InterPro" id="IPR019794">
    <property type="entry name" value="Peroxidases_AS"/>
</dbReference>
<keyword evidence="7" id="KW-0479">Metal-binding</keyword>
<keyword evidence="17" id="KW-1185">Reference proteome</keyword>
<dbReference type="PRINTS" id="PR00458">
    <property type="entry name" value="PEROXIDASE"/>
</dbReference>
<dbReference type="GO" id="GO:0042744">
    <property type="term" value="P:hydrogen peroxide catabolic process"/>
    <property type="evidence" value="ECO:0007669"/>
    <property type="project" value="TreeGrafter"/>
</dbReference>
<keyword evidence="8" id="KW-0809">Transit peptide</keyword>
<dbReference type="GO" id="GO:0004130">
    <property type="term" value="F:cytochrome-c peroxidase activity"/>
    <property type="evidence" value="ECO:0007669"/>
    <property type="project" value="UniProtKB-EC"/>
</dbReference>
<dbReference type="AlphaFoldDB" id="A0A8H7UN79"/>
<gene>
    <name evidence="16" type="ORF">INT46_009364</name>
</gene>
<feature type="domain" description="Plant heme peroxidase family profile" evidence="15">
    <location>
        <begin position="205"/>
        <end position="402"/>
    </location>
</feature>
<dbReference type="Pfam" id="PF00141">
    <property type="entry name" value="peroxidase"/>
    <property type="match status" value="1"/>
</dbReference>
<dbReference type="InterPro" id="IPR002016">
    <property type="entry name" value="Haem_peroxidase"/>
</dbReference>
<protein>
    <recommendedName>
        <fullName evidence="13">Peroxidase</fullName>
        <ecNumber evidence="13">1.11.1.-</ecNumber>
    </recommendedName>
</protein>
<proteinExistence type="inferred from homology"/>
<dbReference type="PANTHER" id="PTHR31356">
    <property type="entry name" value="THYLAKOID LUMENAL 29 KDA PROTEIN, CHLOROPLASTIC-RELATED"/>
    <property type="match status" value="1"/>
</dbReference>
<sequence>MSSLRSLGCLATRYGARQAVRPALTTNVRTSIIMRRTYATAPPPPPSTGNTGSNPLLWIGCISLGVAYTYYQKKRAEKIDHLVHLEQLENAKASDASKQEQEPKPKSKSEPGNATKKEPTNKPDDSKKTAPEKDINYQQVYNEIAELLDSNEDYDDGSYGPVLLRLAWHSSGTYNVEDGSGGSNGGTMRFRAEAEHSANNGLQIARDLLEKHIKPKFPELSYGDMYTLGGVVAIQELGGPDIKWKPGRRDQGENKCTPDGRLPDGSKKVDHVRDVFYRMGFNDREIVALVGGHALGRCHLDRSGYDGPWQEAPTFFSNEYYKAITSREWVKRDLPNGLWQWVDKANPEVMMLPIEITMLEDEKLKPYFELYAKDTAVFFEDFANAFKKLIELGVPFTGKEKEYVFERLNM</sequence>
<name>A0A8H7UN79_9FUNG</name>
<dbReference type="PRINTS" id="PR00459">
    <property type="entry name" value="ASPEROXIDASE"/>
</dbReference>
<dbReference type="GO" id="GO:0020037">
    <property type="term" value="F:heme binding"/>
    <property type="evidence" value="ECO:0007669"/>
    <property type="project" value="UniProtKB-UniRule"/>
</dbReference>
<dbReference type="GO" id="GO:0000302">
    <property type="term" value="P:response to reactive oxygen species"/>
    <property type="evidence" value="ECO:0007669"/>
    <property type="project" value="TreeGrafter"/>
</dbReference>
<comment type="function">
    <text evidence="1">Destroys radicals which are normally produced within the cells and which are toxic to biological systems.</text>
</comment>
<comment type="caution">
    <text evidence="16">The sequence shown here is derived from an EMBL/GenBank/DDBJ whole genome shotgun (WGS) entry which is preliminary data.</text>
</comment>
<dbReference type="GO" id="GO:0005759">
    <property type="term" value="C:mitochondrial matrix"/>
    <property type="evidence" value="ECO:0007669"/>
    <property type="project" value="UniProtKB-SubCell"/>
</dbReference>
<dbReference type="EMBL" id="JAEPRC010000741">
    <property type="protein sequence ID" value="KAG2192291.1"/>
    <property type="molecule type" value="Genomic_DNA"/>
</dbReference>
<evidence type="ECO:0000256" key="5">
    <source>
        <dbReference type="ARBA" id="ARBA00022559"/>
    </source>
</evidence>
<dbReference type="InterPro" id="IPR010255">
    <property type="entry name" value="Haem_peroxidase_sf"/>
</dbReference>
<dbReference type="InterPro" id="IPR019793">
    <property type="entry name" value="Peroxidases_heam-ligand_BS"/>
</dbReference>
<keyword evidence="5 13" id="KW-0575">Peroxidase</keyword>
<comment type="catalytic activity">
    <reaction evidence="12">
        <text>2 Fe(II)-[cytochrome c] + H2O2 + 2 H(+) = 2 Fe(III)-[cytochrome c] + 2 H2O</text>
        <dbReference type="Rhea" id="RHEA:16581"/>
        <dbReference type="Rhea" id="RHEA-COMP:10350"/>
        <dbReference type="Rhea" id="RHEA-COMP:14399"/>
        <dbReference type="ChEBI" id="CHEBI:15377"/>
        <dbReference type="ChEBI" id="CHEBI:15378"/>
        <dbReference type="ChEBI" id="CHEBI:16240"/>
        <dbReference type="ChEBI" id="CHEBI:29033"/>
        <dbReference type="ChEBI" id="CHEBI:29034"/>
        <dbReference type="EC" id="1.11.1.5"/>
    </reaction>
</comment>
<dbReference type="PROSITE" id="PS00436">
    <property type="entry name" value="PEROXIDASE_2"/>
    <property type="match status" value="1"/>
</dbReference>
<evidence type="ECO:0000313" key="16">
    <source>
        <dbReference type="EMBL" id="KAG2192291.1"/>
    </source>
</evidence>
<evidence type="ECO:0000256" key="11">
    <source>
        <dbReference type="ARBA" id="ARBA00023128"/>
    </source>
</evidence>
<dbReference type="PROSITE" id="PS50873">
    <property type="entry name" value="PEROXIDASE_4"/>
    <property type="match status" value="1"/>
</dbReference>
<dbReference type="PROSITE" id="PS00435">
    <property type="entry name" value="PEROXIDASE_1"/>
    <property type="match status" value="1"/>
</dbReference>
<dbReference type="GO" id="GO:0005758">
    <property type="term" value="C:mitochondrial intermembrane space"/>
    <property type="evidence" value="ECO:0007669"/>
    <property type="project" value="UniProtKB-SubCell"/>
</dbReference>
<reference evidence="16" key="1">
    <citation type="submission" date="2020-12" db="EMBL/GenBank/DDBJ databases">
        <title>Metabolic potential, ecology and presence of endohyphal bacteria is reflected in genomic diversity of Mucoromycotina.</title>
        <authorList>
            <person name="Muszewska A."/>
            <person name="Okrasinska A."/>
            <person name="Steczkiewicz K."/>
            <person name="Drgas O."/>
            <person name="Orlowska M."/>
            <person name="Perlinska-Lenart U."/>
            <person name="Aleksandrzak-Piekarczyk T."/>
            <person name="Szatraj K."/>
            <person name="Zielenkiewicz U."/>
            <person name="Pilsyk S."/>
            <person name="Malc E."/>
            <person name="Mieczkowski P."/>
            <person name="Kruszewska J.S."/>
            <person name="Biernat P."/>
            <person name="Pawlowska J."/>
        </authorList>
    </citation>
    <scope>NUCLEOTIDE SEQUENCE</scope>
    <source>
        <strain evidence="16">CBS 226.32</strain>
    </source>
</reference>
<dbReference type="EC" id="1.11.1.-" evidence="13"/>
<evidence type="ECO:0000313" key="17">
    <source>
        <dbReference type="Proteomes" id="UP000650833"/>
    </source>
</evidence>
<dbReference type="CDD" id="cd00691">
    <property type="entry name" value="ascorbate_peroxidase"/>
    <property type="match status" value="1"/>
</dbReference>
<evidence type="ECO:0000256" key="1">
    <source>
        <dbReference type="ARBA" id="ARBA00003917"/>
    </source>
</evidence>
<evidence type="ECO:0000256" key="2">
    <source>
        <dbReference type="ARBA" id="ARBA00004305"/>
    </source>
</evidence>
<feature type="region of interest" description="Disordered" evidence="14">
    <location>
        <begin position="242"/>
        <end position="264"/>
    </location>
</feature>
<evidence type="ECO:0000256" key="10">
    <source>
        <dbReference type="ARBA" id="ARBA00023004"/>
    </source>
</evidence>
<dbReference type="Gene3D" id="1.10.520.10">
    <property type="match status" value="1"/>
</dbReference>
<comment type="subcellular location">
    <subcellularLocation>
        <location evidence="3">Mitochondrion intermembrane space</location>
    </subcellularLocation>
    <subcellularLocation>
        <location evidence="2">Mitochondrion matrix</location>
    </subcellularLocation>
</comment>
<dbReference type="Proteomes" id="UP000650833">
    <property type="component" value="Unassembled WGS sequence"/>
</dbReference>
<evidence type="ECO:0000256" key="4">
    <source>
        <dbReference type="ARBA" id="ARBA00005997"/>
    </source>
</evidence>
<evidence type="ECO:0000256" key="12">
    <source>
        <dbReference type="ARBA" id="ARBA00049265"/>
    </source>
</evidence>
<dbReference type="InterPro" id="IPR044831">
    <property type="entry name" value="Ccp1-like"/>
</dbReference>
<dbReference type="Gene3D" id="1.10.420.10">
    <property type="entry name" value="Peroxidase, domain 2"/>
    <property type="match status" value="1"/>
</dbReference>
<evidence type="ECO:0000256" key="9">
    <source>
        <dbReference type="ARBA" id="ARBA00023002"/>
    </source>
</evidence>
<dbReference type="GO" id="GO:0034599">
    <property type="term" value="P:cellular response to oxidative stress"/>
    <property type="evidence" value="ECO:0007669"/>
    <property type="project" value="InterPro"/>
</dbReference>